<keyword evidence="5 6" id="KW-0472">Membrane</keyword>
<keyword evidence="3 6" id="KW-0812">Transmembrane</keyword>
<keyword evidence="8" id="KW-1185">Reference proteome</keyword>
<feature type="transmembrane region" description="Helical" evidence="6">
    <location>
        <begin position="124"/>
        <end position="144"/>
    </location>
</feature>
<sequence>MSSLHAPLNTLVCVVLLAVLTTSALWWYGVPQRWAPVWAVARGLLQLTVLSLVLNGVITHGALVALGIAAMFGVAVVTAARRLTANGGPLLPAVGTVALGMGAGVGAVLLIVFGTGALELTARYTLALAGIVVGNAMTTATLTGRRLNEAIVDRWSEVEGWLALGATPRQATASMARQAVHHAMIPATDQAKTTGLVTLPGAFVGAIFGGLSPLEAGRFQIIVLASILAAGAVCSIVVSHVMSPVRVKPLPVE</sequence>
<organism evidence="7 8">
    <name type="scientific">Gordonia phthalatica</name>
    <dbReference type="NCBI Taxonomy" id="1136941"/>
    <lineage>
        <taxon>Bacteria</taxon>
        <taxon>Bacillati</taxon>
        <taxon>Actinomycetota</taxon>
        <taxon>Actinomycetes</taxon>
        <taxon>Mycobacteriales</taxon>
        <taxon>Gordoniaceae</taxon>
        <taxon>Gordonia</taxon>
    </lineage>
</organism>
<feature type="transmembrane region" description="Helical" evidence="6">
    <location>
        <begin position="60"/>
        <end position="78"/>
    </location>
</feature>
<name>A0A0N9N0S3_9ACTN</name>
<feature type="transmembrane region" description="Helical" evidence="6">
    <location>
        <begin position="6"/>
        <end position="28"/>
    </location>
</feature>
<feature type="transmembrane region" description="Helical" evidence="6">
    <location>
        <begin position="221"/>
        <end position="242"/>
    </location>
</feature>
<accession>A0A0N9N0S3</accession>
<dbReference type="OrthoDB" id="3212530at2"/>
<evidence type="ECO:0000256" key="4">
    <source>
        <dbReference type="ARBA" id="ARBA00022989"/>
    </source>
</evidence>
<dbReference type="Proteomes" id="UP000063789">
    <property type="component" value="Chromosome"/>
</dbReference>
<dbReference type="RefSeq" id="WP_062392171.1">
    <property type="nucleotide sequence ID" value="NZ_CP011853.1"/>
</dbReference>
<evidence type="ECO:0000256" key="5">
    <source>
        <dbReference type="ARBA" id="ARBA00023136"/>
    </source>
</evidence>
<dbReference type="KEGG" id="goq:ACH46_06340"/>
<evidence type="ECO:0000256" key="2">
    <source>
        <dbReference type="ARBA" id="ARBA00005268"/>
    </source>
</evidence>
<dbReference type="PATRIC" id="fig|1136941.3.peg.1296"/>
<dbReference type="STRING" id="1136941.ACH46_06340"/>
<feature type="transmembrane region" description="Helical" evidence="6">
    <location>
        <begin position="90"/>
        <end position="118"/>
    </location>
</feature>
<comment type="similarity">
    <text evidence="2">Belongs to the UPF0014 family.</text>
</comment>
<dbReference type="AlphaFoldDB" id="A0A0N9N0S3"/>
<proteinExistence type="inferred from homology"/>
<evidence type="ECO:0008006" key="9">
    <source>
        <dbReference type="Google" id="ProtNLM"/>
    </source>
</evidence>
<dbReference type="PANTHER" id="PTHR30028:SF0">
    <property type="entry name" value="PROTEIN ALUMINUM SENSITIVE 3"/>
    <property type="match status" value="1"/>
</dbReference>
<protein>
    <recommendedName>
        <fullName evidence="9">ABC transporter permease</fullName>
    </recommendedName>
</protein>
<gene>
    <name evidence="7" type="ORF">ACH46_06340</name>
</gene>
<evidence type="ECO:0000256" key="6">
    <source>
        <dbReference type="SAM" id="Phobius"/>
    </source>
</evidence>
<evidence type="ECO:0000313" key="8">
    <source>
        <dbReference type="Proteomes" id="UP000063789"/>
    </source>
</evidence>
<dbReference type="EMBL" id="CP011853">
    <property type="protein sequence ID" value="ALG84195.1"/>
    <property type="molecule type" value="Genomic_DNA"/>
</dbReference>
<dbReference type="InterPro" id="IPR005226">
    <property type="entry name" value="UPF0014_fam"/>
</dbReference>
<evidence type="ECO:0000256" key="1">
    <source>
        <dbReference type="ARBA" id="ARBA00004141"/>
    </source>
</evidence>
<dbReference type="Pfam" id="PF03649">
    <property type="entry name" value="UPF0014"/>
    <property type="match status" value="1"/>
</dbReference>
<evidence type="ECO:0000256" key="3">
    <source>
        <dbReference type="ARBA" id="ARBA00022692"/>
    </source>
</evidence>
<dbReference type="PANTHER" id="PTHR30028">
    <property type="entry name" value="UPF0014 INNER MEMBRANE PROTEIN YBBM-RELATED"/>
    <property type="match status" value="1"/>
</dbReference>
<evidence type="ECO:0000313" key="7">
    <source>
        <dbReference type="EMBL" id="ALG84195.1"/>
    </source>
</evidence>
<comment type="subcellular location">
    <subcellularLocation>
        <location evidence="1">Membrane</location>
        <topology evidence="1">Multi-pass membrane protein</topology>
    </subcellularLocation>
</comment>
<reference evidence="7 8" key="2">
    <citation type="journal article" date="2017" name="Int. J. Syst. Evol. Microbiol.">
        <title>Gordonia phthalatica sp. nov., a di-n-butyl phthalate-degrading bacterium isolated from activated sludge.</title>
        <authorList>
            <person name="Jin D."/>
            <person name="Kong X."/>
            <person name="Jia M."/>
            <person name="Yu X."/>
            <person name="Wang X."/>
            <person name="Zhuang X."/>
            <person name="Deng Y."/>
            <person name="Bai Z."/>
        </authorList>
    </citation>
    <scope>NUCLEOTIDE SEQUENCE [LARGE SCALE GENOMIC DNA]</scope>
    <source>
        <strain evidence="7 8">QH-11</strain>
    </source>
</reference>
<dbReference type="GO" id="GO:0005886">
    <property type="term" value="C:plasma membrane"/>
    <property type="evidence" value="ECO:0007669"/>
    <property type="project" value="TreeGrafter"/>
</dbReference>
<keyword evidence="4 6" id="KW-1133">Transmembrane helix</keyword>
<reference evidence="8" key="1">
    <citation type="submission" date="2015-06" db="EMBL/GenBank/DDBJ databases">
        <title>Complete genome sequence and metabolic analysis of phthalate degradation pathway in Gordonia sp. QH-11.</title>
        <authorList>
            <person name="Jin D."/>
            <person name="Kong X."/>
            <person name="Bai Z."/>
        </authorList>
    </citation>
    <scope>NUCLEOTIDE SEQUENCE [LARGE SCALE GENOMIC DNA]</scope>
    <source>
        <strain evidence="8">QH-11</strain>
    </source>
</reference>